<evidence type="ECO:0000256" key="2">
    <source>
        <dbReference type="ARBA" id="ARBA00022801"/>
    </source>
</evidence>
<dbReference type="InterPro" id="IPR000757">
    <property type="entry name" value="Beta-glucanase-like"/>
</dbReference>
<name>A0A382GPH7_9ZZZZ</name>
<comment type="similarity">
    <text evidence="1">Belongs to the glycosyl hydrolase 16 family.</text>
</comment>
<evidence type="ECO:0000256" key="1">
    <source>
        <dbReference type="ARBA" id="ARBA00006865"/>
    </source>
</evidence>
<dbReference type="GO" id="GO:0004553">
    <property type="term" value="F:hydrolase activity, hydrolyzing O-glycosyl compounds"/>
    <property type="evidence" value="ECO:0007669"/>
    <property type="project" value="InterPro"/>
</dbReference>
<protein>
    <recommendedName>
        <fullName evidence="4">GH16 domain-containing protein</fullName>
    </recommendedName>
</protein>
<dbReference type="NCBIfam" id="TIGR04183">
    <property type="entry name" value="Por_Secre_tail"/>
    <property type="match status" value="1"/>
</dbReference>
<dbReference type="Pfam" id="PF00722">
    <property type="entry name" value="Glyco_hydro_16"/>
    <property type="match status" value="1"/>
</dbReference>
<gene>
    <name evidence="5" type="ORF">METZ01_LOCUS229884</name>
</gene>
<evidence type="ECO:0000259" key="4">
    <source>
        <dbReference type="PROSITE" id="PS51762"/>
    </source>
</evidence>
<keyword evidence="2" id="KW-0378">Hydrolase</keyword>
<dbReference type="PANTHER" id="PTHR10963:SF55">
    <property type="entry name" value="GLYCOSIDE HYDROLASE FAMILY 16 PROTEIN"/>
    <property type="match status" value="1"/>
</dbReference>
<dbReference type="EMBL" id="UINC01056697">
    <property type="protein sequence ID" value="SVB77030.1"/>
    <property type="molecule type" value="Genomic_DNA"/>
</dbReference>
<dbReference type="PRINTS" id="PR00737">
    <property type="entry name" value="GLHYDRLASE16"/>
</dbReference>
<evidence type="ECO:0000256" key="3">
    <source>
        <dbReference type="ARBA" id="ARBA00023295"/>
    </source>
</evidence>
<proteinExistence type="inferred from homology"/>
<dbReference type="InterPro" id="IPR026444">
    <property type="entry name" value="Secre_tail"/>
</dbReference>
<dbReference type="GO" id="GO:0005975">
    <property type="term" value="P:carbohydrate metabolic process"/>
    <property type="evidence" value="ECO:0007669"/>
    <property type="project" value="InterPro"/>
</dbReference>
<organism evidence="5">
    <name type="scientific">marine metagenome</name>
    <dbReference type="NCBI Taxonomy" id="408172"/>
    <lineage>
        <taxon>unclassified sequences</taxon>
        <taxon>metagenomes</taxon>
        <taxon>ecological metagenomes</taxon>
    </lineage>
</organism>
<dbReference type="AlphaFoldDB" id="A0A382GPH7"/>
<evidence type="ECO:0000313" key="5">
    <source>
        <dbReference type="EMBL" id="SVB77030.1"/>
    </source>
</evidence>
<dbReference type="InterPro" id="IPR008264">
    <property type="entry name" value="Beta_glucanase"/>
</dbReference>
<keyword evidence="3" id="KW-0326">Glycosidase</keyword>
<dbReference type="InterPro" id="IPR013320">
    <property type="entry name" value="ConA-like_dom_sf"/>
</dbReference>
<dbReference type="InterPro" id="IPR050546">
    <property type="entry name" value="Glycosyl_Hydrlase_16"/>
</dbReference>
<dbReference type="Pfam" id="PF13860">
    <property type="entry name" value="FlgD_ig"/>
    <property type="match status" value="1"/>
</dbReference>
<dbReference type="SUPFAM" id="SSF49899">
    <property type="entry name" value="Concanavalin A-like lectins/glucanases"/>
    <property type="match status" value="1"/>
</dbReference>
<dbReference type="PANTHER" id="PTHR10963">
    <property type="entry name" value="GLYCOSYL HYDROLASE-RELATED"/>
    <property type="match status" value="1"/>
</dbReference>
<sequence length="355" mass="41059">MIMRILLFSCITAVLLAKPYRGGELRTIESFQYGRFEVRMKSAPGSGVISSFFTFHDYWSEGHTSSVYWNEIDLEWLGRYDDKVHTNLIIHDQWDLPDLSDLTFNPNEDFHTYAFEWTSEYIAFFVDDQLIRWVDNFYIDSMYREQKIMMNIWQSTSVEWAGSFSASTLPTYAYYDWVKYYLWVDGTGNAGTNNDFILLWEDNFDSWDTNRWEKATHTWDGNNADFIYGNVVFMSGYMILCLTTPSATGYNGDPLSVSDIGIPNTFQMHNAYPNPFNGEVVIPISLEQSRTLKMDIYNSSGEYIKTVKNGMENAGKTMIKWNGLTDNGRNAPSGVYFVRCTSADQITTQKILLMK</sequence>
<accession>A0A382GPH7</accession>
<feature type="domain" description="GH16" evidence="4">
    <location>
        <begin position="1"/>
        <end position="186"/>
    </location>
</feature>
<dbReference type="Gene3D" id="2.60.40.4070">
    <property type="match status" value="1"/>
</dbReference>
<reference evidence="5" key="1">
    <citation type="submission" date="2018-05" db="EMBL/GenBank/DDBJ databases">
        <authorList>
            <person name="Lanie J.A."/>
            <person name="Ng W.-L."/>
            <person name="Kazmierczak K.M."/>
            <person name="Andrzejewski T.M."/>
            <person name="Davidsen T.M."/>
            <person name="Wayne K.J."/>
            <person name="Tettelin H."/>
            <person name="Glass J.I."/>
            <person name="Rusch D."/>
            <person name="Podicherti R."/>
            <person name="Tsui H.-C.T."/>
            <person name="Winkler M.E."/>
        </authorList>
    </citation>
    <scope>NUCLEOTIDE SEQUENCE</scope>
</reference>
<dbReference type="PROSITE" id="PS51762">
    <property type="entry name" value="GH16_2"/>
    <property type="match status" value="1"/>
</dbReference>
<dbReference type="InterPro" id="IPR025965">
    <property type="entry name" value="FlgD/Vpr_Ig-like"/>
</dbReference>
<dbReference type="Gene3D" id="2.60.120.200">
    <property type="match status" value="1"/>
</dbReference>